<dbReference type="AlphaFoldDB" id="A0A9X2XSK8"/>
<evidence type="ECO:0000259" key="2">
    <source>
        <dbReference type="Pfam" id="PF05532"/>
    </source>
</evidence>
<dbReference type="SUPFAM" id="SSF69047">
    <property type="entry name" value="Hypothetical protein YjbJ"/>
    <property type="match status" value="1"/>
</dbReference>
<dbReference type="Gene3D" id="1.10.1470.10">
    <property type="entry name" value="YjbJ"/>
    <property type="match status" value="1"/>
</dbReference>
<sequence>MDRLELKGKWNELKGKIKQAHGDLTDDDLRYEEGKDEELYGRLQNKLGKTREQVIDWLRGLDRPSGRP</sequence>
<dbReference type="InterPro" id="IPR008462">
    <property type="entry name" value="CsbD"/>
</dbReference>
<dbReference type="Pfam" id="PF05532">
    <property type="entry name" value="CsbD"/>
    <property type="match status" value="1"/>
</dbReference>
<evidence type="ECO:0000313" key="3">
    <source>
        <dbReference type="EMBL" id="MCU7547472.1"/>
    </source>
</evidence>
<comment type="caution">
    <text evidence="3">The sequence shown here is derived from an EMBL/GenBank/DDBJ whole genome shotgun (WGS) entry which is preliminary data.</text>
</comment>
<dbReference type="Proteomes" id="UP001155483">
    <property type="component" value="Unassembled WGS sequence"/>
</dbReference>
<dbReference type="PANTHER" id="PTHR34977">
    <property type="entry name" value="UPF0337 PROTEIN YJBJ"/>
    <property type="match status" value="1"/>
</dbReference>
<comment type="similarity">
    <text evidence="1">Belongs to the UPF0337 (CsbD) family.</text>
</comment>
<keyword evidence="4" id="KW-1185">Reference proteome</keyword>
<dbReference type="InterPro" id="IPR050423">
    <property type="entry name" value="UPF0337_stress_rsp"/>
</dbReference>
<evidence type="ECO:0000256" key="1">
    <source>
        <dbReference type="ARBA" id="ARBA00009129"/>
    </source>
</evidence>
<accession>A0A9X2XSK8</accession>
<gene>
    <name evidence="3" type="ORF">OCK74_00020</name>
</gene>
<proteinExistence type="inferred from homology"/>
<dbReference type="PANTHER" id="PTHR34977:SF1">
    <property type="entry name" value="UPF0337 PROTEIN YJBJ"/>
    <property type="match status" value="1"/>
</dbReference>
<name>A0A9X2XSK8_9BACT</name>
<dbReference type="EMBL" id="JAOTIF010000001">
    <property type="protein sequence ID" value="MCU7547472.1"/>
    <property type="molecule type" value="Genomic_DNA"/>
</dbReference>
<dbReference type="RefSeq" id="WP_279294920.1">
    <property type="nucleotide sequence ID" value="NZ_JAOTIF010000001.1"/>
</dbReference>
<reference evidence="3" key="2">
    <citation type="submission" date="2023-04" db="EMBL/GenBank/DDBJ databases">
        <title>Paracnuella aquatica gen. nov., sp. nov., a member of the family Chitinophagaceae isolated from a hot spring.</title>
        <authorList>
            <person name="Wang C."/>
        </authorList>
    </citation>
    <scope>NUCLEOTIDE SEQUENCE</scope>
    <source>
        <strain evidence="3">LB-8</strain>
    </source>
</reference>
<organism evidence="3 4">
    <name type="scientific">Paraflavisolibacter caeni</name>
    <dbReference type="NCBI Taxonomy" id="2982496"/>
    <lineage>
        <taxon>Bacteria</taxon>
        <taxon>Pseudomonadati</taxon>
        <taxon>Bacteroidota</taxon>
        <taxon>Chitinophagia</taxon>
        <taxon>Chitinophagales</taxon>
        <taxon>Chitinophagaceae</taxon>
        <taxon>Paraflavisolibacter</taxon>
    </lineage>
</organism>
<dbReference type="InterPro" id="IPR036629">
    <property type="entry name" value="YjbJ_sf"/>
</dbReference>
<feature type="domain" description="CsbD-like" evidence="2">
    <location>
        <begin position="6"/>
        <end position="54"/>
    </location>
</feature>
<evidence type="ECO:0000313" key="4">
    <source>
        <dbReference type="Proteomes" id="UP001155483"/>
    </source>
</evidence>
<protein>
    <submittedName>
        <fullName evidence="3">CsbD family protein</fullName>
    </submittedName>
</protein>
<reference evidence="3" key="1">
    <citation type="submission" date="2022-09" db="EMBL/GenBank/DDBJ databases">
        <authorList>
            <person name="Yuan C."/>
            <person name="Ke Z."/>
        </authorList>
    </citation>
    <scope>NUCLEOTIDE SEQUENCE</scope>
    <source>
        <strain evidence="3">LB-8</strain>
    </source>
</reference>